<evidence type="ECO:0000256" key="2">
    <source>
        <dbReference type="ARBA" id="ARBA00006752"/>
    </source>
</evidence>
<dbReference type="Gene3D" id="3.90.640.10">
    <property type="entry name" value="Actin, Chain A, domain 4"/>
    <property type="match status" value="1"/>
</dbReference>
<gene>
    <name evidence="8" type="ORF">GDO78_011121</name>
</gene>
<accession>A0A8J6F831</accession>
<dbReference type="OrthoDB" id="6953074at2759"/>
<evidence type="ECO:0000313" key="9">
    <source>
        <dbReference type="Proteomes" id="UP000770717"/>
    </source>
</evidence>
<sequence>MDSPVVIFDNGSGLCKAGVSGDALPKSVFSSVVGRSHIRMRQNTSLLGIRQKDFYVGEDAQSRRGVLTLTYPIERGVITSWDDIEKIWTHTYDQELCLQASAHPVLLTEVPLNPIQNREKMAEIMFESFDVPGMFVASQGVLTLYSSGTTTGMFVNSGEGVTHMVPVYEGYIMPHAVARLDVAGRDITECLMGFLMENGYSFVSSAEREIARDIKEHLCFVQPEPMENLMRSTTEVTRAYSLPDGNTVKLGSQRFRAPEILFAPANIGMEAPGIHELLHKSVMKCPIDIRRDLYSNIVLSGGTTLFPGLDERLLKEMERLVPSGVKVNVNLPEKRKYSVWVGASIISSISAFRDLLIPKSDYKDVGPNVLHRKYL</sequence>
<reference evidence="8" key="1">
    <citation type="thesis" date="2020" institute="ProQuest LLC" country="789 East Eisenhower Parkway, Ann Arbor, MI, USA">
        <title>Comparative Genomics and Chromosome Evolution.</title>
        <authorList>
            <person name="Mudd A.B."/>
        </authorList>
    </citation>
    <scope>NUCLEOTIDE SEQUENCE</scope>
    <source>
        <strain evidence="8">HN-11 Male</strain>
        <tissue evidence="8">Kidney and liver</tissue>
    </source>
</reference>
<evidence type="ECO:0000256" key="3">
    <source>
        <dbReference type="ARBA" id="ARBA00022490"/>
    </source>
</evidence>
<evidence type="ECO:0000313" key="8">
    <source>
        <dbReference type="EMBL" id="KAG9482260.1"/>
    </source>
</evidence>
<dbReference type="SUPFAM" id="SSF53067">
    <property type="entry name" value="Actin-like ATPase domain"/>
    <property type="match status" value="2"/>
</dbReference>
<dbReference type="PANTHER" id="PTHR11937">
    <property type="entry name" value="ACTIN"/>
    <property type="match status" value="1"/>
</dbReference>
<comment type="similarity">
    <text evidence="2 7">Belongs to the actin family.</text>
</comment>
<protein>
    <recommendedName>
        <fullName evidence="10">Actin</fullName>
    </recommendedName>
</protein>
<evidence type="ECO:0000256" key="4">
    <source>
        <dbReference type="ARBA" id="ARBA00022741"/>
    </source>
</evidence>
<dbReference type="CDD" id="cd13397">
    <property type="entry name" value="ASKHA_NBD_actin_Arp-T1-3"/>
    <property type="match status" value="1"/>
</dbReference>
<dbReference type="FunFam" id="3.30.420.40:FF:000148">
    <property type="entry name" value="Actin, alpha skeletal muscle"/>
    <property type="match status" value="1"/>
</dbReference>
<dbReference type="EMBL" id="WNTK01000006">
    <property type="protein sequence ID" value="KAG9482260.1"/>
    <property type="molecule type" value="Genomic_DNA"/>
</dbReference>
<keyword evidence="5" id="KW-0067">ATP-binding</keyword>
<name>A0A8J6F831_ELECQ</name>
<dbReference type="InterPro" id="IPR043129">
    <property type="entry name" value="ATPase_NBD"/>
</dbReference>
<dbReference type="FunFam" id="3.90.640.10:FF:000007">
    <property type="entry name" value="Actin like 7B"/>
    <property type="match status" value="1"/>
</dbReference>
<evidence type="ECO:0000256" key="6">
    <source>
        <dbReference type="ARBA" id="ARBA00023212"/>
    </source>
</evidence>
<organism evidence="8 9">
    <name type="scientific">Eleutherodactylus coqui</name>
    <name type="common">Puerto Rican coqui</name>
    <dbReference type="NCBI Taxonomy" id="57060"/>
    <lineage>
        <taxon>Eukaryota</taxon>
        <taxon>Metazoa</taxon>
        <taxon>Chordata</taxon>
        <taxon>Craniata</taxon>
        <taxon>Vertebrata</taxon>
        <taxon>Euteleostomi</taxon>
        <taxon>Amphibia</taxon>
        <taxon>Batrachia</taxon>
        <taxon>Anura</taxon>
        <taxon>Neobatrachia</taxon>
        <taxon>Hyloidea</taxon>
        <taxon>Eleutherodactylidae</taxon>
        <taxon>Eleutherodactylinae</taxon>
        <taxon>Eleutherodactylus</taxon>
        <taxon>Eleutherodactylus</taxon>
    </lineage>
</organism>
<keyword evidence="4" id="KW-0547">Nucleotide-binding</keyword>
<evidence type="ECO:0000256" key="7">
    <source>
        <dbReference type="RuleBase" id="RU000487"/>
    </source>
</evidence>
<keyword evidence="6" id="KW-0206">Cytoskeleton</keyword>
<proteinExistence type="inferred from homology"/>
<dbReference type="SMART" id="SM00268">
    <property type="entry name" value="ACTIN"/>
    <property type="match status" value="1"/>
</dbReference>
<dbReference type="Pfam" id="PF00022">
    <property type="entry name" value="Actin"/>
    <property type="match status" value="1"/>
</dbReference>
<dbReference type="InterPro" id="IPR004000">
    <property type="entry name" value="Actin"/>
</dbReference>
<dbReference type="Gene3D" id="3.30.420.40">
    <property type="match status" value="2"/>
</dbReference>
<evidence type="ECO:0000256" key="5">
    <source>
        <dbReference type="ARBA" id="ARBA00022840"/>
    </source>
</evidence>
<evidence type="ECO:0000256" key="1">
    <source>
        <dbReference type="ARBA" id="ARBA00004245"/>
    </source>
</evidence>
<dbReference type="Proteomes" id="UP000770717">
    <property type="component" value="Unassembled WGS sequence"/>
</dbReference>
<dbReference type="PRINTS" id="PR00190">
    <property type="entry name" value="ACTIN"/>
</dbReference>
<dbReference type="GO" id="GO:0005856">
    <property type="term" value="C:cytoskeleton"/>
    <property type="evidence" value="ECO:0007669"/>
    <property type="project" value="UniProtKB-SubCell"/>
</dbReference>
<evidence type="ECO:0008006" key="10">
    <source>
        <dbReference type="Google" id="ProtNLM"/>
    </source>
</evidence>
<dbReference type="AlphaFoldDB" id="A0A8J6F831"/>
<keyword evidence="9" id="KW-1185">Reference proteome</keyword>
<dbReference type="GO" id="GO:0005524">
    <property type="term" value="F:ATP binding"/>
    <property type="evidence" value="ECO:0007669"/>
    <property type="project" value="UniProtKB-KW"/>
</dbReference>
<comment type="caution">
    <text evidence="8">The sequence shown here is derived from an EMBL/GenBank/DDBJ whole genome shotgun (WGS) entry which is preliminary data.</text>
</comment>
<keyword evidence="3" id="KW-0963">Cytoplasm</keyword>
<comment type="subcellular location">
    <subcellularLocation>
        <location evidence="1">Cytoplasm</location>
        <location evidence="1">Cytoskeleton</location>
    </subcellularLocation>
</comment>